<evidence type="ECO:0000313" key="1">
    <source>
        <dbReference type="EMBL" id="KSW12206.1"/>
    </source>
</evidence>
<dbReference type="AlphaFoldDB" id="A0A0V8RVW9"/>
<gene>
    <name evidence="1" type="ORF">CF15_05445</name>
</gene>
<protein>
    <submittedName>
        <fullName evidence="1">Uncharacterized protein</fullName>
    </submittedName>
</protein>
<dbReference type="Gene3D" id="1.10.10.10">
    <property type="entry name" value="Winged helix-like DNA-binding domain superfamily/Winged helix DNA-binding domain"/>
    <property type="match status" value="1"/>
</dbReference>
<keyword evidence="2" id="KW-1185">Reference proteome</keyword>
<evidence type="ECO:0000313" key="2">
    <source>
        <dbReference type="Proteomes" id="UP000053352"/>
    </source>
</evidence>
<dbReference type="SUPFAM" id="SSF46785">
    <property type="entry name" value="Winged helix' DNA-binding domain"/>
    <property type="match status" value="1"/>
</dbReference>
<dbReference type="OrthoDB" id="15001at2157"/>
<dbReference type="STRING" id="2309.CF15_05445"/>
<proteinExistence type="predicted"/>
<accession>A0A0V8RVW9</accession>
<dbReference type="RefSeq" id="WP_058370887.1">
    <property type="nucleotide sequence ID" value="NZ_LNTB01000001.1"/>
</dbReference>
<comment type="caution">
    <text evidence="1">The sequence shown here is derived from an EMBL/GenBank/DDBJ whole genome shotgun (WGS) entry which is preliminary data.</text>
</comment>
<name>A0A0V8RVW9_PYROC</name>
<dbReference type="Proteomes" id="UP000053352">
    <property type="component" value="Unassembled WGS sequence"/>
</dbReference>
<sequence>MAALVSRLLQALGLGGGREPSIKERIDEVIVKLELIEDNVAELRYKFEQRSRELFEKVVSLLRRGEKSRAAIYAGEVSQVRNILKMVIAVENLVTMTKERLKTVRDVRELGQTLMVFGTALEEVKDQVRAIYPNLNIAFEELSRSVKSMIVETSIDAVGDIDPAVISSSAIEVLQEAMKKAEERIKSEFPEPPVEPVIRLQTAGRQLVALGAPTGGAGAAVGRPRGEELERLVLDYIMEHNGFLDIRDFSARYGVTKSEVLQALHRLAEKGLVALA</sequence>
<organism evidence="1 2">
    <name type="scientific">Pyrodictium occultum</name>
    <dbReference type="NCBI Taxonomy" id="2309"/>
    <lineage>
        <taxon>Archaea</taxon>
        <taxon>Thermoproteota</taxon>
        <taxon>Thermoprotei</taxon>
        <taxon>Desulfurococcales</taxon>
        <taxon>Pyrodictiaceae</taxon>
        <taxon>Pyrodictium</taxon>
    </lineage>
</organism>
<dbReference type="InterPro" id="IPR036390">
    <property type="entry name" value="WH_DNA-bd_sf"/>
</dbReference>
<dbReference type="EMBL" id="LNTB01000001">
    <property type="protein sequence ID" value="KSW12206.1"/>
    <property type="molecule type" value="Genomic_DNA"/>
</dbReference>
<dbReference type="InterPro" id="IPR036388">
    <property type="entry name" value="WH-like_DNA-bd_sf"/>
</dbReference>
<reference evidence="1 2" key="1">
    <citation type="submission" date="2015-11" db="EMBL/GenBank/DDBJ databases">
        <title>Genome sequence of Pyrodictium occultum PL-19, a marine hyperthermophilic archaeon isolated from Volcano, Italy.</title>
        <authorList>
            <person name="Utturkar S."/>
            <person name="Huber H."/>
            <person name="Leptihn S."/>
            <person name="Brown S."/>
            <person name="Stetter K.O."/>
            <person name="Podar M."/>
        </authorList>
    </citation>
    <scope>NUCLEOTIDE SEQUENCE [LARGE SCALE GENOMIC DNA]</scope>
    <source>
        <strain evidence="1 2">PL-19</strain>
    </source>
</reference>